<dbReference type="InterPro" id="IPR011009">
    <property type="entry name" value="Kinase-like_dom_sf"/>
</dbReference>
<name>A0A8E2DLL4_9APHY</name>
<evidence type="ECO:0000313" key="2">
    <source>
        <dbReference type="EMBL" id="OCH86998.1"/>
    </source>
</evidence>
<sequence length="405" mass="45137">MPARPAGAASMLAAHNKHLESIAKVVNRAQGLQESRKTLRLLRKAQRDIETLETLLSSRDSIDHLLHLRGAAAAHYIEYLDEMVGATSTRLELRRRCLDILRKMCKASRTFPKSFYLTTGTLRQKGNRPEEAGGFAEIWKGEHLGGEVAVKVFYGYGSSTSSERMEAVFNEAVIWKHLNHDHIAPFVGIDNDLFPLSLVCKWMPNGTIIQYLSRFPSAHRLDLLIGIAKGLQYLHELDILHGDLKGGNILIDARGAARLADFGLAALGHADKLTTRSISACSARWTAPELFDPEKFGHARSELSRSSDVYSFAMVAWEVFTGRRPFHTWNHQGTVYVQILKGTRPQRPLAATPLGLSDAVWDLMEHCWGADPQARPVVSDVLCNLQSISSSLPRSMLPETWPLEL</sequence>
<gene>
    <name evidence="2" type="ORF">OBBRIDRAFT_796621</name>
</gene>
<dbReference type="Gene3D" id="1.10.510.10">
    <property type="entry name" value="Transferase(Phosphotransferase) domain 1"/>
    <property type="match status" value="1"/>
</dbReference>
<dbReference type="InterPro" id="IPR001245">
    <property type="entry name" value="Ser-Thr/Tyr_kinase_cat_dom"/>
</dbReference>
<organism evidence="2 3">
    <name type="scientific">Obba rivulosa</name>
    <dbReference type="NCBI Taxonomy" id="1052685"/>
    <lineage>
        <taxon>Eukaryota</taxon>
        <taxon>Fungi</taxon>
        <taxon>Dikarya</taxon>
        <taxon>Basidiomycota</taxon>
        <taxon>Agaricomycotina</taxon>
        <taxon>Agaricomycetes</taxon>
        <taxon>Polyporales</taxon>
        <taxon>Gelatoporiaceae</taxon>
        <taxon>Obba</taxon>
    </lineage>
</organism>
<dbReference type="AlphaFoldDB" id="A0A8E2DLL4"/>
<dbReference type="PROSITE" id="PS00108">
    <property type="entry name" value="PROTEIN_KINASE_ST"/>
    <property type="match status" value="1"/>
</dbReference>
<protein>
    <submittedName>
        <fullName evidence="2">Kinase-like protein</fullName>
    </submittedName>
</protein>
<dbReference type="Proteomes" id="UP000250043">
    <property type="component" value="Unassembled WGS sequence"/>
</dbReference>
<reference evidence="2 3" key="1">
    <citation type="submission" date="2016-07" db="EMBL/GenBank/DDBJ databases">
        <title>Draft genome of the white-rot fungus Obba rivulosa 3A-2.</title>
        <authorList>
            <consortium name="DOE Joint Genome Institute"/>
            <person name="Miettinen O."/>
            <person name="Riley R."/>
            <person name="Acob R."/>
            <person name="Barry K."/>
            <person name="Cullen D."/>
            <person name="De Vries R."/>
            <person name="Hainaut M."/>
            <person name="Hatakka A."/>
            <person name="Henrissat B."/>
            <person name="Hilden K."/>
            <person name="Kuo R."/>
            <person name="Labutti K."/>
            <person name="Lipzen A."/>
            <person name="Makela M.R."/>
            <person name="Sandor L."/>
            <person name="Spatafora J.W."/>
            <person name="Grigoriev I.V."/>
            <person name="Hibbett D.S."/>
        </authorList>
    </citation>
    <scope>NUCLEOTIDE SEQUENCE [LARGE SCALE GENOMIC DNA]</scope>
    <source>
        <strain evidence="2 3">3A-2</strain>
    </source>
</reference>
<keyword evidence="3" id="KW-1185">Reference proteome</keyword>
<dbReference type="SMART" id="SM00220">
    <property type="entry name" value="S_TKc"/>
    <property type="match status" value="1"/>
</dbReference>
<feature type="domain" description="Protein kinase" evidence="1">
    <location>
        <begin position="124"/>
        <end position="388"/>
    </location>
</feature>
<dbReference type="PROSITE" id="PS50011">
    <property type="entry name" value="PROTEIN_KINASE_DOM"/>
    <property type="match status" value="1"/>
</dbReference>
<dbReference type="PANTHER" id="PTHR44329:SF214">
    <property type="entry name" value="PROTEIN KINASE DOMAIN-CONTAINING PROTEIN"/>
    <property type="match status" value="1"/>
</dbReference>
<dbReference type="InterPro" id="IPR051681">
    <property type="entry name" value="Ser/Thr_Kinases-Pseudokinases"/>
</dbReference>
<dbReference type="SUPFAM" id="SSF56112">
    <property type="entry name" value="Protein kinase-like (PK-like)"/>
    <property type="match status" value="1"/>
</dbReference>
<proteinExistence type="predicted"/>
<dbReference type="GO" id="GO:0005524">
    <property type="term" value="F:ATP binding"/>
    <property type="evidence" value="ECO:0007669"/>
    <property type="project" value="InterPro"/>
</dbReference>
<dbReference type="GO" id="GO:0004674">
    <property type="term" value="F:protein serine/threonine kinase activity"/>
    <property type="evidence" value="ECO:0007669"/>
    <property type="project" value="TreeGrafter"/>
</dbReference>
<evidence type="ECO:0000313" key="3">
    <source>
        <dbReference type="Proteomes" id="UP000250043"/>
    </source>
</evidence>
<dbReference type="Pfam" id="PF07714">
    <property type="entry name" value="PK_Tyr_Ser-Thr"/>
    <property type="match status" value="1"/>
</dbReference>
<dbReference type="InterPro" id="IPR008271">
    <property type="entry name" value="Ser/Thr_kinase_AS"/>
</dbReference>
<evidence type="ECO:0000259" key="1">
    <source>
        <dbReference type="PROSITE" id="PS50011"/>
    </source>
</evidence>
<accession>A0A8E2DLL4</accession>
<keyword evidence="2" id="KW-0418">Kinase</keyword>
<keyword evidence="2" id="KW-0808">Transferase</keyword>
<dbReference type="InterPro" id="IPR000719">
    <property type="entry name" value="Prot_kinase_dom"/>
</dbReference>
<dbReference type="OrthoDB" id="346907at2759"/>
<dbReference type="PANTHER" id="PTHR44329">
    <property type="entry name" value="SERINE/THREONINE-PROTEIN KINASE TNNI3K-RELATED"/>
    <property type="match status" value="1"/>
</dbReference>
<dbReference type="EMBL" id="KV722503">
    <property type="protein sequence ID" value="OCH86998.1"/>
    <property type="molecule type" value="Genomic_DNA"/>
</dbReference>